<protein>
    <submittedName>
        <fullName evidence="5">Segregation and condensation protein B</fullName>
    </submittedName>
</protein>
<evidence type="ECO:0000256" key="4">
    <source>
        <dbReference type="ARBA" id="ARBA00023306"/>
    </source>
</evidence>
<dbReference type="STRING" id="623281.SAMN05421747_10727"/>
<dbReference type="SUPFAM" id="SSF46785">
    <property type="entry name" value="Winged helix' DNA-binding domain"/>
    <property type="match status" value="2"/>
</dbReference>
<accession>A0A1I1HVL7</accession>
<evidence type="ECO:0000256" key="2">
    <source>
        <dbReference type="ARBA" id="ARBA00022618"/>
    </source>
</evidence>
<dbReference type="InterPro" id="IPR036390">
    <property type="entry name" value="WH_DNA-bd_sf"/>
</dbReference>
<keyword evidence="3" id="KW-0159">Chromosome partition</keyword>
<reference evidence="5 6" key="1">
    <citation type="submission" date="2016-10" db="EMBL/GenBank/DDBJ databases">
        <authorList>
            <person name="de Groot N.N."/>
        </authorList>
    </citation>
    <scope>NUCLEOTIDE SEQUENCE [LARGE SCALE GENOMIC DNA]</scope>
    <source>
        <strain evidence="5 6">DSM 22900</strain>
    </source>
</reference>
<dbReference type="InterPro" id="IPR005234">
    <property type="entry name" value="ScpB_csome_segregation"/>
</dbReference>
<name>A0A1I1HVL7_9SPHI</name>
<dbReference type="AlphaFoldDB" id="A0A1I1HVL7"/>
<dbReference type="GO" id="GO:0051301">
    <property type="term" value="P:cell division"/>
    <property type="evidence" value="ECO:0007669"/>
    <property type="project" value="UniProtKB-KW"/>
</dbReference>
<dbReference type="Proteomes" id="UP000199577">
    <property type="component" value="Unassembled WGS sequence"/>
</dbReference>
<dbReference type="GO" id="GO:0051304">
    <property type="term" value="P:chromosome separation"/>
    <property type="evidence" value="ECO:0007669"/>
    <property type="project" value="InterPro"/>
</dbReference>
<evidence type="ECO:0000313" key="6">
    <source>
        <dbReference type="Proteomes" id="UP000199577"/>
    </source>
</evidence>
<dbReference type="Gene3D" id="1.10.10.10">
    <property type="entry name" value="Winged helix-like DNA-binding domain superfamily/Winged helix DNA-binding domain"/>
    <property type="match status" value="2"/>
</dbReference>
<keyword evidence="1" id="KW-0963">Cytoplasm</keyword>
<keyword evidence="6" id="KW-1185">Reference proteome</keyword>
<gene>
    <name evidence="5" type="ORF">SAMN05421747_10727</name>
</gene>
<dbReference type="PIRSF" id="PIRSF019345">
    <property type="entry name" value="ScpB"/>
    <property type="match status" value="1"/>
</dbReference>
<dbReference type="RefSeq" id="WP_090973291.1">
    <property type="nucleotide sequence ID" value="NZ_FOLL01000007.1"/>
</dbReference>
<dbReference type="PANTHER" id="PTHR34298">
    <property type="entry name" value="SEGREGATION AND CONDENSATION PROTEIN B"/>
    <property type="match status" value="1"/>
</dbReference>
<evidence type="ECO:0000256" key="3">
    <source>
        <dbReference type="ARBA" id="ARBA00022829"/>
    </source>
</evidence>
<evidence type="ECO:0000256" key="1">
    <source>
        <dbReference type="ARBA" id="ARBA00022490"/>
    </source>
</evidence>
<keyword evidence="4" id="KW-0131">Cell cycle</keyword>
<dbReference type="Pfam" id="PF04079">
    <property type="entry name" value="SMC_ScpB"/>
    <property type="match status" value="1"/>
</dbReference>
<organism evidence="5 6">
    <name type="scientific">Parapedobacter composti</name>
    <dbReference type="NCBI Taxonomy" id="623281"/>
    <lineage>
        <taxon>Bacteria</taxon>
        <taxon>Pseudomonadati</taxon>
        <taxon>Bacteroidota</taxon>
        <taxon>Sphingobacteriia</taxon>
        <taxon>Sphingobacteriales</taxon>
        <taxon>Sphingobacteriaceae</taxon>
        <taxon>Parapedobacter</taxon>
    </lineage>
</organism>
<dbReference type="OrthoDB" id="9806226at2"/>
<sequence length="186" mass="20733">MENLQQHIEALIFASEHGIGIAEIKQVIDAIAGHEIDEQAIRDAVADITVRYQADSHVFELKLINNGYQFLTKPGYYGTLNQLQAHRAKKKLSQAALETLAIIAYRQPITKLEIEQIRGVNCDYSIQRLLEKELIKIVGKADAVGKPILYGTSDLFMDHFGINSTADLPKLKEIVSENNTIGETSD</sequence>
<dbReference type="PANTHER" id="PTHR34298:SF2">
    <property type="entry name" value="SEGREGATION AND CONDENSATION PROTEIN B"/>
    <property type="match status" value="1"/>
</dbReference>
<dbReference type="EMBL" id="FOLL01000007">
    <property type="protein sequence ID" value="SFC25493.1"/>
    <property type="molecule type" value="Genomic_DNA"/>
</dbReference>
<evidence type="ECO:0000313" key="5">
    <source>
        <dbReference type="EMBL" id="SFC25493.1"/>
    </source>
</evidence>
<keyword evidence="2" id="KW-0132">Cell division</keyword>
<proteinExistence type="predicted"/>
<dbReference type="NCBIfam" id="TIGR00281">
    <property type="entry name" value="SMC-Scp complex subunit ScpB"/>
    <property type="match status" value="1"/>
</dbReference>
<dbReference type="InterPro" id="IPR036388">
    <property type="entry name" value="WH-like_DNA-bd_sf"/>
</dbReference>